<keyword evidence="1 2" id="KW-0539">Nucleus</keyword>
<dbReference type="EMBL" id="CAJVRM010000640">
    <property type="protein sequence ID" value="CAG8982548.1"/>
    <property type="molecule type" value="Genomic_DNA"/>
</dbReference>
<sequence length="227" mass="26404">MPQFTPAQIYFSNRAAAESGRSRTQAKTPEQLEVLRSSWEDDPFPLTGERILLVHETGLQKAQVDSWFQAERKKAEKNGEDLWSRNRDNDPNAAAKMWRAYKRDPDGYVEGLTSGRIHPGTRDERYVLRDEDGEERSAVEEARSDGDEERGIKEEDRSIKVEEQTIKIGERSIKMEKRRIKAEGPSVKLEERKVKIEERNIKVEERCVKEEALGIKEEERFIKEEDN</sequence>
<name>A0A9N9LZ83_9HELO</name>
<dbReference type="GO" id="GO:0003677">
    <property type="term" value="F:DNA binding"/>
    <property type="evidence" value="ECO:0007669"/>
    <property type="project" value="UniProtKB-UniRule"/>
</dbReference>
<feature type="DNA-binding region" description="Homeobox" evidence="1">
    <location>
        <begin position="20"/>
        <end position="79"/>
    </location>
</feature>
<reference evidence="5" key="1">
    <citation type="submission" date="2021-07" db="EMBL/GenBank/DDBJ databases">
        <authorList>
            <person name="Durling M."/>
        </authorList>
    </citation>
    <scope>NUCLEOTIDE SEQUENCE</scope>
</reference>
<organism evidence="5 6">
    <name type="scientific">Hymenoscyphus albidus</name>
    <dbReference type="NCBI Taxonomy" id="595503"/>
    <lineage>
        <taxon>Eukaryota</taxon>
        <taxon>Fungi</taxon>
        <taxon>Dikarya</taxon>
        <taxon>Ascomycota</taxon>
        <taxon>Pezizomycotina</taxon>
        <taxon>Leotiomycetes</taxon>
        <taxon>Helotiales</taxon>
        <taxon>Helotiaceae</taxon>
        <taxon>Hymenoscyphus</taxon>
    </lineage>
</organism>
<dbReference type="InterPro" id="IPR009057">
    <property type="entry name" value="Homeodomain-like_sf"/>
</dbReference>
<protein>
    <recommendedName>
        <fullName evidence="4">Homeobox domain-containing protein</fullName>
    </recommendedName>
</protein>
<dbReference type="SMART" id="SM00389">
    <property type="entry name" value="HOX"/>
    <property type="match status" value="1"/>
</dbReference>
<feature type="region of interest" description="Disordered" evidence="3">
    <location>
        <begin position="130"/>
        <end position="156"/>
    </location>
</feature>
<accession>A0A9N9LZ83</accession>
<dbReference type="PROSITE" id="PS50071">
    <property type="entry name" value="HOMEOBOX_2"/>
    <property type="match status" value="1"/>
</dbReference>
<comment type="subcellular location">
    <subcellularLocation>
        <location evidence="1 2">Nucleus</location>
    </subcellularLocation>
</comment>
<dbReference type="SUPFAM" id="SSF46689">
    <property type="entry name" value="Homeodomain-like"/>
    <property type="match status" value="1"/>
</dbReference>
<keyword evidence="6" id="KW-1185">Reference proteome</keyword>
<comment type="caution">
    <text evidence="5">The sequence shown here is derived from an EMBL/GenBank/DDBJ whole genome shotgun (WGS) entry which is preliminary data.</text>
</comment>
<feature type="region of interest" description="Disordered" evidence="3">
    <location>
        <begin position="1"/>
        <end position="30"/>
    </location>
</feature>
<dbReference type="OrthoDB" id="6159439at2759"/>
<keyword evidence="1 2" id="KW-0238">DNA-binding</keyword>
<evidence type="ECO:0000313" key="5">
    <source>
        <dbReference type="EMBL" id="CAG8982548.1"/>
    </source>
</evidence>
<gene>
    <name evidence="5" type="ORF">HYALB_00002330</name>
</gene>
<dbReference type="Proteomes" id="UP000701801">
    <property type="component" value="Unassembled WGS sequence"/>
</dbReference>
<keyword evidence="1 2" id="KW-0371">Homeobox</keyword>
<dbReference type="CDD" id="cd00086">
    <property type="entry name" value="homeodomain"/>
    <property type="match status" value="1"/>
</dbReference>
<evidence type="ECO:0000256" key="2">
    <source>
        <dbReference type="RuleBase" id="RU000682"/>
    </source>
</evidence>
<dbReference type="GO" id="GO:0005634">
    <property type="term" value="C:nucleus"/>
    <property type="evidence" value="ECO:0007669"/>
    <property type="project" value="UniProtKB-SubCell"/>
</dbReference>
<proteinExistence type="predicted"/>
<evidence type="ECO:0000313" key="6">
    <source>
        <dbReference type="Proteomes" id="UP000701801"/>
    </source>
</evidence>
<dbReference type="Gene3D" id="1.10.10.60">
    <property type="entry name" value="Homeodomain-like"/>
    <property type="match status" value="1"/>
</dbReference>
<evidence type="ECO:0000259" key="4">
    <source>
        <dbReference type="PROSITE" id="PS50071"/>
    </source>
</evidence>
<dbReference type="Pfam" id="PF00046">
    <property type="entry name" value="Homeodomain"/>
    <property type="match status" value="1"/>
</dbReference>
<dbReference type="InterPro" id="IPR001356">
    <property type="entry name" value="HD"/>
</dbReference>
<feature type="domain" description="Homeobox" evidence="4">
    <location>
        <begin position="18"/>
        <end position="78"/>
    </location>
</feature>
<dbReference type="AlphaFoldDB" id="A0A9N9LZ83"/>
<evidence type="ECO:0000256" key="3">
    <source>
        <dbReference type="SAM" id="MobiDB-lite"/>
    </source>
</evidence>
<evidence type="ECO:0000256" key="1">
    <source>
        <dbReference type="PROSITE-ProRule" id="PRU00108"/>
    </source>
</evidence>